<accession>A0A9W7EJQ1</accession>
<dbReference type="SUPFAM" id="SSF52058">
    <property type="entry name" value="L domain-like"/>
    <property type="match status" value="1"/>
</dbReference>
<organism evidence="3 4">
    <name type="scientific">Triparma strigata</name>
    <dbReference type="NCBI Taxonomy" id="1606541"/>
    <lineage>
        <taxon>Eukaryota</taxon>
        <taxon>Sar</taxon>
        <taxon>Stramenopiles</taxon>
        <taxon>Ochrophyta</taxon>
        <taxon>Bolidophyceae</taxon>
        <taxon>Parmales</taxon>
        <taxon>Triparmaceae</taxon>
        <taxon>Triparma</taxon>
    </lineage>
</organism>
<dbReference type="Pfam" id="PF13306">
    <property type="entry name" value="LRR_5"/>
    <property type="match status" value="1"/>
</dbReference>
<feature type="transmembrane region" description="Helical" evidence="2">
    <location>
        <begin position="389"/>
        <end position="418"/>
    </location>
</feature>
<feature type="transmembrane region" description="Helical" evidence="2">
    <location>
        <begin position="439"/>
        <end position="460"/>
    </location>
</feature>
<keyword evidence="2" id="KW-0472">Membrane</keyword>
<feature type="transmembrane region" description="Helical" evidence="2">
    <location>
        <begin position="362"/>
        <end position="383"/>
    </location>
</feature>
<keyword evidence="4" id="KW-1185">Reference proteome</keyword>
<comment type="caution">
    <text evidence="3">The sequence shown here is derived from an EMBL/GenBank/DDBJ whole genome shotgun (WGS) entry which is preliminary data.</text>
</comment>
<dbReference type="InterPro" id="IPR053139">
    <property type="entry name" value="Surface_bspA-like"/>
</dbReference>
<dbReference type="Gene3D" id="3.80.10.10">
    <property type="entry name" value="Ribonuclease Inhibitor"/>
    <property type="match status" value="2"/>
</dbReference>
<gene>
    <name evidence="3" type="ORF">TrST_g436</name>
</gene>
<feature type="transmembrane region" description="Helical" evidence="2">
    <location>
        <begin position="472"/>
        <end position="490"/>
    </location>
</feature>
<proteinExistence type="predicted"/>
<dbReference type="AlphaFoldDB" id="A0A9W7EJQ1"/>
<dbReference type="InterPro" id="IPR026906">
    <property type="entry name" value="LRR_5"/>
</dbReference>
<protein>
    <submittedName>
        <fullName evidence="3">Uncharacterized protein</fullName>
    </submittedName>
</protein>
<keyword evidence="2" id="KW-1133">Transmembrane helix</keyword>
<feature type="transmembrane region" description="Helical" evidence="2">
    <location>
        <begin position="711"/>
        <end position="731"/>
    </location>
</feature>
<dbReference type="OrthoDB" id="10363005at2759"/>
<feature type="transmembrane region" description="Helical" evidence="2">
    <location>
        <begin position="233"/>
        <end position="253"/>
    </location>
</feature>
<reference evidence="4" key="1">
    <citation type="journal article" date="2023" name="Commun. Biol.">
        <title>Genome analysis of Parmales, the sister group of diatoms, reveals the evolutionary specialization of diatoms from phago-mixotrophs to photoautotrophs.</title>
        <authorList>
            <person name="Ban H."/>
            <person name="Sato S."/>
            <person name="Yoshikawa S."/>
            <person name="Yamada K."/>
            <person name="Nakamura Y."/>
            <person name="Ichinomiya M."/>
            <person name="Sato N."/>
            <person name="Blanc-Mathieu R."/>
            <person name="Endo H."/>
            <person name="Kuwata A."/>
            <person name="Ogata H."/>
        </authorList>
    </citation>
    <scope>NUCLEOTIDE SEQUENCE [LARGE SCALE GENOMIC DNA]</scope>
    <source>
        <strain evidence="4">NIES 3701</strain>
    </source>
</reference>
<dbReference type="PANTHER" id="PTHR45661:SF3">
    <property type="entry name" value="IG-LIKE DOMAIN-CONTAINING PROTEIN"/>
    <property type="match status" value="1"/>
</dbReference>
<feature type="region of interest" description="Disordered" evidence="1">
    <location>
        <begin position="1"/>
        <end position="20"/>
    </location>
</feature>
<evidence type="ECO:0000256" key="2">
    <source>
        <dbReference type="SAM" id="Phobius"/>
    </source>
</evidence>
<evidence type="ECO:0000313" key="3">
    <source>
        <dbReference type="EMBL" id="GMH83434.1"/>
    </source>
</evidence>
<feature type="compositionally biased region" description="Low complexity" evidence="1">
    <location>
        <begin position="1"/>
        <end position="13"/>
    </location>
</feature>
<sequence length="1199" mass="135756">MSSSSLRRPTGSSQIKRPLGSRSALKRPTGVAENLDISNEVYEGGRLSNANMTNKQSNWFVRLFEGVGNSYEMVNIFVSFLQIMSLISFLPAPWPISFDWYQWFTVLMQVQFADLVFLEERLQDLAEATGDNIGDQLVTTLAKEWYKTPTILLGLLCLPVLIFNWDTGFFVRTKADNHVQYAVKNHSIWMAKKKLLIKEFLPGILVFCVGMVIVNFVDYFGNDGKEGDNTLPPIIAALGSVPYTISAVFKAFSMRVDRSTRRARRTAQSKCQQATNFFGWLVRLVIPIAPLLAYASKHMIKSWASVMNEDLADAFEESIVKEHAYYILPACTFFMLSVKLIRQNPKKMVDDMGRKTTAPFKTVLMLSWALSFSCLVTNCFMVLNDAATPLYWAGMTHCMLGFLWFLYHILNFIHWWYLHKMSNQCRIVNMNFQNKRRQFESTVFLFSFSDFYLTGVHASLSICQIDDDGTKIFGYIMLVVYTLVTGARLYSHTKTVHLIVQETALRLPDGDADDLPPYYRAMTVIKKQANADLNGFVEIPDDERHWTFDPDDTDVKKSSILQASVITIMLEGYIEKFWYYKFYTLLERTAVACVVLSVATLYDKDSPIRDESGEEVRDHYGEIQYEPLSNTECDGSSISTDFEEYGLNADHACWAVVCLVLIGFFASLIFSPYWNSTENFVDIISRATCCVIATFAAILTSCIIDEKTPWVIVTINVSGAISLFVMIFSIGPVRITREIHHYVQAQKRSRRFHIGPKAIKEMQDSHLEGITDKEFFSQSLEIQMLLVRQFPHYKPFLNWLQAGVEIDTSELTVLQHCAFVMKQDIAWMYCTEHGSVTGVESVNGEVTKINWAGAGLQGEVPLQLSKLKKLRSVDLRFNALTGGDMVRSACGIDAKSFLMDNDVEKVAIADCALAVGKDMNWLLQGAKLPRKWPFRGVTVDPHGKKVTAINWSLSRLKGRLPLALDKLKYLGEVNFSGNVMETELPLELQALSNRIGDKMKWGPAVTYLGTERQFYNRDDVLEVNIPKSFRDISLYAFRGCVNMKKLNFEPGSKLKAIKEGAFYDCRNLDEIKLPEGLEEIAESGFYNCGVSRIELPDDVKEIGDRAFYGCRNLTDVKVPKGLKKIGKFAFADCPLLETIRLKKGVVLEETSFAAVTNCDIIWYDDDNRMYRIDDGGGETEISDENDLLGDFFGSASGNV</sequence>
<dbReference type="EMBL" id="BRXY01000281">
    <property type="protein sequence ID" value="GMH83434.1"/>
    <property type="molecule type" value="Genomic_DNA"/>
</dbReference>
<feature type="transmembrane region" description="Helical" evidence="2">
    <location>
        <begin position="73"/>
        <end position="94"/>
    </location>
</feature>
<name>A0A9W7EJQ1_9STRA</name>
<feature type="transmembrane region" description="Helical" evidence="2">
    <location>
        <begin position="200"/>
        <end position="221"/>
    </location>
</feature>
<evidence type="ECO:0000313" key="4">
    <source>
        <dbReference type="Proteomes" id="UP001165085"/>
    </source>
</evidence>
<dbReference type="PANTHER" id="PTHR45661">
    <property type="entry name" value="SURFACE ANTIGEN"/>
    <property type="match status" value="1"/>
</dbReference>
<evidence type="ECO:0000256" key="1">
    <source>
        <dbReference type="SAM" id="MobiDB-lite"/>
    </source>
</evidence>
<feature type="transmembrane region" description="Helical" evidence="2">
    <location>
        <begin position="323"/>
        <end position="341"/>
    </location>
</feature>
<feature type="transmembrane region" description="Helical" evidence="2">
    <location>
        <begin position="652"/>
        <end position="671"/>
    </location>
</feature>
<keyword evidence="2" id="KW-0812">Transmembrane</keyword>
<dbReference type="Proteomes" id="UP001165085">
    <property type="component" value="Unassembled WGS sequence"/>
</dbReference>
<dbReference type="InterPro" id="IPR032675">
    <property type="entry name" value="LRR_dom_sf"/>
</dbReference>
<feature type="transmembrane region" description="Helical" evidence="2">
    <location>
        <begin position="683"/>
        <end position="704"/>
    </location>
</feature>
<feature type="transmembrane region" description="Helical" evidence="2">
    <location>
        <begin position="274"/>
        <end position="295"/>
    </location>
</feature>